<name>A0A8S9X523_APOLU</name>
<dbReference type="PANTHER" id="PTHR28598">
    <property type="entry name" value="STAGA COMPLEX 65 SUBUNIT GAMMA"/>
    <property type="match status" value="1"/>
</dbReference>
<evidence type="ECO:0008006" key="3">
    <source>
        <dbReference type="Google" id="ProtNLM"/>
    </source>
</evidence>
<keyword evidence="2" id="KW-1185">Reference proteome</keyword>
<dbReference type="Proteomes" id="UP000466442">
    <property type="component" value="Unassembled WGS sequence"/>
</dbReference>
<gene>
    <name evidence="1" type="ORF">GE061_001926</name>
</gene>
<dbReference type="Gene3D" id="1.10.20.10">
    <property type="entry name" value="Histone, subunit A"/>
    <property type="match status" value="1"/>
</dbReference>
<dbReference type="GO" id="GO:0046982">
    <property type="term" value="F:protein heterodimerization activity"/>
    <property type="evidence" value="ECO:0007669"/>
    <property type="project" value="InterPro"/>
</dbReference>
<organism evidence="1 2">
    <name type="scientific">Apolygus lucorum</name>
    <name type="common">Small green plant bug</name>
    <name type="synonym">Lygocoris lucorum</name>
    <dbReference type="NCBI Taxonomy" id="248454"/>
    <lineage>
        <taxon>Eukaryota</taxon>
        <taxon>Metazoa</taxon>
        <taxon>Ecdysozoa</taxon>
        <taxon>Arthropoda</taxon>
        <taxon>Hexapoda</taxon>
        <taxon>Insecta</taxon>
        <taxon>Pterygota</taxon>
        <taxon>Neoptera</taxon>
        <taxon>Paraneoptera</taxon>
        <taxon>Hemiptera</taxon>
        <taxon>Heteroptera</taxon>
        <taxon>Panheteroptera</taxon>
        <taxon>Cimicomorpha</taxon>
        <taxon>Miridae</taxon>
        <taxon>Mirini</taxon>
        <taxon>Apolygus</taxon>
    </lineage>
</organism>
<evidence type="ECO:0000313" key="1">
    <source>
        <dbReference type="EMBL" id="KAF6203594.1"/>
    </source>
</evidence>
<accession>A0A8S9X523</accession>
<dbReference type="OrthoDB" id="6021257at2759"/>
<protein>
    <recommendedName>
        <fullName evidence="3">STAGA complex 65 subunit gamma</fullName>
    </recommendedName>
</protein>
<evidence type="ECO:0000313" key="2">
    <source>
        <dbReference type="Proteomes" id="UP000466442"/>
    </source>
</evidence>
<sequence length="332" mass="37757">MNITVEEDVEPVLSELHHHWGEISTPGPSFPTSITPELEHGCMAIMRMKIETRTKMPIAEESYDPKTLELPADDSLTTEILKHNIRLNKHIKEMTNLIQDVEADPSKIREIPPMPVMGKCKRLERLSQTDNTADKQRVRSRPQSLPFVVDDETIHQMLERAVLMIAAQMGFDSMEKSALLVFVDVVKDLLHKVSLMCHELSQRDVMEGKSAYKDVLEKAFKSVGFSGLDCVKDYFRKTLLTRRKIAHQRSKQLMILYSQKVAEISKRTGIVPMEIAPPVMPSVPSIPIPEYSPSTSAGEPMQLQYKNTLNKTVIYINKSVSTFFCSYKKDLL</sequence>
<dbReference type="AlphaFoldDB" id="A0A8S9X523"/>
<dbReference type="InterPro" id="IPR039460">
    <property type="entry name" value="SUPT7L/Spt7"/>
</dbReference>
<dbReference type="GO" id="GO:0000124">
    <property type="term" value="C:SAGA complex"/>
    <property type="evidence" value="ECO:0007669"/>
    <property type="project" value="InterPro"/>
</dbReference>
<dbReference type="EMBL" id="WIXP02000010">
    <property type="protein sequence ID" value="KAF6203594.1"/>
    <property type="molecule type" value="Genomic_DNA"/>
</dbReference>
<comment type="caution">
    <text evidence="1">The sequence shown here is derived from an EMBL/GenBank/DDBJ whole genome shotgun (WGS) entry which is preliminary data.</text>
</comment>
<reference evidence="1" key="1">
    <citation type="journal article" date="2021" name="Mol. Ecol. Resour.">
        <title>Apolygus lucorum genome provides insights into omnivorousness and mesophyll feeding.</title>
        <authorList>
            <person name="Liu Y."/>
            <person name="Liu H."/>
            <person name="Wang H."/>
            <person name="Huang T."/>
            <person name="Liu B."/>
            <person name="Yang B."/>
            <person name="Yin L."/>
            <person name="Li B."/>
            <person name="Zhang Y."/>
            <person name="Zhang S."/>
            <person name="Jiang F."/>
            <person name="Zhang X."/>
            <person name="Ren Y."/>
            <person name="Wang B."/>
            <person name="Wang S."/>
            <person name="Lu Y."/>
            <person name="Wu K."/>
            <person name="Fan W."/>
            <person name="Wang G."/>
        </authorList>
    </citation>
    <scope>NUCLEOTIDE SEQUENCE</scope>
    <source>
        <strain evidence="1">12Hb</strain>
    </source>
</reference>
<dbReference type="InterPro" id="IPR009072">
    <property type="entry name" value="Histone-fold"/>
</dbReference>
<dbReference type="PANTHER" id="PTHR28598:SF1">
    <property type="entry name" value="STAGA COMPLEX 65 SUBUNIT GAMMA"/>
    <property type="match status" value="1"/>
</dbReference>
<proteinExistence type="predicted"/>
<dbReference type="GO" id="GO:0003713">
    <property type="term" value="F:transcription coactivator activity"/>
    <property type="evidence" value="ECO:0007669"/>
    <property type="project" value="TreeGrafter"/>
</dbReference>